<reference evidence="2" key="1">
    <citation type="submission" date="2019-06" db="EMBL/GenBank/DDBJ databases">
        <title>Draft genome sequence of the griseofulvin-producing fungus Xylaria cubensis strain G536.</title>
        <authorList>
            <person name="Mead M.E."/>
            <person name="Raja H.A."/>
            <person name="Steenwyk J.L."/>
            <person name="Knowles S.L."/>
            <person name="Oberlies N.H."/>
            <person name="Rokas A."/>
        </authorList>
    </citation>
    <scope>NUCLEOTIDE SEQUENCE [LARGE SCALE GENOMIC DNA]</scope>
    <source>
        <strain evidence="2">G536</strain>
    </source>
</reference>
<accession>A0A553HXU9</accession>
<dbReference type="Proteomes" id="UP000319160">
    <property type="component" value="Unassembled WGS sequence"/>
</dbReference>
<evidence type="ECO:0000313" key="2">
    <source>
        <dbReference type="Proteomes" id="UP000319160"/>
    </source>
</evidence>
<name>A0A553HXU9_9PEZI</name>
<organism evidence="1 2">
    <name type="scientific">Xylaria flabelliformis</name>
    <dbReference type="NCBI Taxonomy" id="2512241"/>
    <lineage>
        <taxon>Eukaryota</taxon>
        <taxon>Fungi</taxon>
        <taxon>Dikarya</taxon>
        <taxon>Ascomycota</taxon>
        <taxon>Pezizomycotina</taxon>
        <taxon>Sordariomycetes</taxon>
        <taxon>Xylariomycetidae</taxon>
        <taxon>Xylariales</taxon>
        <taxon>Xylariaceae</taxon>
        <taxon>Xylaria</taxon>
    </lineage>
</organism>
<dbReference type="AlphaFoldDB" id="A0A553HXU9"/>
<evidence type="ECO:0000313" key="1">
    <source>
        <dbReference type="EMBL" id="TRX92780.1"/>
    </source>
</evidence>
<keyword evidence="2" id="KW-1185">Reference proteome</keyword>
<protein>
    <submittedName>
        <fullName evidence="1">Uncharacterized protein</fullName>
    </submittedName>
</protein>
<comment type="caution">
    <text evidence="1">The sequence shown here is derived from an EMBL/GenBank/DDBJ whole genome shotgun (WGS) entry which is preliminary data.</text>
</comment>
<sequence length="113" mass="12177">MPWVEPWGVTAYTSVHSRLQRPGRLWVNCRQPAAAAGKYTGCLLPYLSMVSMVSMVTIPRSGFVKLGNQAIRLHEAKRTNGRSGTAAKMAPVWADLESASCGLSTIASLGSQQ</sequence>
<dbReference type="OrthoDB" id="4775870at2759"/>
<gene>
    <name evidence="1" type="ORF">FHL15_006454</name>
</gene>
<dbReference type="EMBL" id="VFLP01000034">
    <property type="protein sequence ID" value="TRX92780.1"/>
    <property type="molecule type" value="Genomic_DNA"/>
</dbReference>
<proteinExistence type="predicted"/>